<sequence length="254" mass="28245">MDQDVFCQFFSFNGITLAVRHRKGACSPGLVVLPGYRANMLGDKATAIDSFAKKITYLVCVLIILAMVNREEIFFQGTISRWVEESLAVFEAYCEGPQILIGSSMGGWIAMRLATLLAQQGKEIAGIVLIAPATDFTDALIKPVLKEVELKDLEEKGYCEVPLSEQSEPLPFTKILLEDGKNNSIMNGCLDVKCPIHILQGMEDEPVPYQHSMDLLDHLPLNDVTLTLVRDADHNFSRPKDLDCLERVIMSLIN</sequence>
<reference evidence="3 4" key="1">
    <citation type="journal article" date="2015" name="Genome Announc.">
        <title>Complete Genome Sequence of Bartonella ancashensis Strain 20.00, Isolated from the Blood of a Patient with Verruga Peruana.</title>
        <authorList>
            <person name="Hang J."/>
            <person name="Mullins K.E."/>
            <person name="Clifford R.J."/>
            <person name="Onmus-Leone F."/>
            <person name="Yang Y."/>
            <person name="Jiang J."/>
            <person name="Leguia M."/>
            <person name="Kasper M.R."/>
            <person name="Maguina C."/>
            <person name="Lesho E.P."/>
            <person name="Jarman R.G."/>
            <person name="Richards A.L."/>
            <person name="Blazes D."/>
        </authorList>
    </citation>
    <scope>NUCLEOTIDE SEQUENCE [LARGE SCALE GENOMIC DNA]</scope>
    <source>
        <strain evidence="3 4">20.00</strain>
    </source>
</reference>
<dbReference type="SUPFAM" id="SSF53474">
    <property type="entry name" value="alpha/beta-Hydrolases"/>
    <property type="match status" value="1"/>
</dbReference>
<dbReference type="InterPro" id="IPR022742">
    <property type="entry name" value="Hydrolase_4"/>
</dbReference>
<dbReference type="GO" id="GO:0016787">
    <property type="term" value="F:hydrolase activity"/>
    <property type="evidence" value="ECO:0007669"/>
    <property type="project" value="UniProtKB-KW"/>
</dbReference>
<name>A0A0M3T2R6_9HYPH</name>
<dbReference type="Gene3D" id="3.40.50.1820">
    <property type="entry name" value="alpha/beta hydrolase"/>
    <property type="match status" value="1"/>
</dbReference>
<evidence type="ECO:0000259" key="2">
    <source>
        <dbReference type="Pfam" id="PF12146"/>
    </source>
</evidence>
<evidence type="ECO:0000313" key="3">
    <source>
        <dbReference type="EMBL" id="ALE03311.1"/>
    </source>
</evidence>
<proteinExistence type="predicted"/>
<dbReference type="Pfam" id="PF12146">
    <property type="entry name" value="Hydrolase_4"/>
    <property type="match status" value="1"/>
</dbReference>
<dbReference type="STRING" id="1318743.PU02_0497"/>
<evidence type="ECO:0000313" key="4">
    <source>
        <dbReference type="Proteomes" id="UP000057213"/>
    </source>
</evidence>
<gene>
    <name evidence="3" type="ORF">PU02_0497</name>
</gene>
<keyword evidence="4" id="KW-1185">Reference proteome</keyword>
<dbReference type="InterPro" id="IPR052382">
    <property type="entry name" value="ABHD10_acyl-thioesterase"/>
</dbReference>
<organism evidence="3 4">
    <name type="scientific">Bartonella ancashensis</name>
    <dbReference type="NCBI Taxonomy" id="1318743"/>
    <lineage>
        <taxon>Bacteria</taxon>
        <taxon>Pseudomonadati</taxon>
        <taxon>Pseudomonadota</taxon>
        <taxon>Alphaproteobacteria</taxon>
        <taxon>Hyphomicrobiales</taxon>
        <taxon>Bartonellaceae</taxon>
        <taxon>Bartonella</taxon>
    </lineage>
</organism>
<accession>A0A0M3T2R6</accession>
<dbReference type="PANTHER" id="PTHR16138">
    <property type="entry name" value="MYCOPHENOLIC ACID ACYL-GLUCURONIDE ESTERASE, MITOCHONDRIAL"/>
    <property type="match status" value="1"/>
</dbReference>
<dbReference type="AlphaFoldDB" id="A0A0M3T2R6"/>
<feature type="domain" description="Serine aminopeptidase S33" evidence="2">
    <location>
        <begin position="94"/>
        <end position="146"/>
    </location>
</feature>
<dbReference type="EMBL" id="CP010401">
    <property type="protein sequence ID" value="ALE03311.1"/>
    <property type="molecule type" value="Genomic_DNA"/>
</dbReference>
<protein>
    <submittedName>
        <fullName evidence="3">2-hydroxymuconic semialdehyde hydrolase</fullName>
    </submittedName>
</protein>
<dbReference type="PATRIC" id="fig|1318743.3.peg.508"/>
<dbReference type="PANTHER" id="PTHR16138:SF7">
    <property type="entry name" value="PALMITOYL-PROTEIN THIOESTERASE ABHD10, MITOCHONDRIAL"/>
    <property type="match status" value="1"/>
</dbReference>
<dbReference type="KEGG" id="banc:PU02_0497"/>
<evidence type="ECO:0000256" key="1">
    <source>
        <dbReference type="ARBA" id="ARBA00022801"/>
    </source>
</evidence>
<keyword evidence="1 3" id="KW-0378">Hydrolase</keyword>
<dbReference type="Proteomes" id="UP000057213">
    <property type="component" value="Chromosome"/>
</dbReference>
<dbReference type="InterPro" id="IPR029058">
    <property type="entry name" value="AB_hydrolase_fold"/>
</dbReference>